<feature type="domain" description="N-acetyltransferase" evidence="3">
    <location>
        <begin position="2"/>
        <end position="163"/>
    </location>
</feature>
<organism evidence="4 5">
    <name type="scientific">Isoptericola luteus</name>
    <dbReference type="NCBI Taxonomy" id="2879484"/>
    <lineage>
        <taxon>Bacteria</taxon>
        <taxon>Bacillati</taxon>
        <taxon>Actinomycetota</taxon>
        <taxon>Actinomycetes</taxon>
        <taxon>Micrococcales</taxon>
        <taxon>Promicromonosporaceae</taxon>
        <taxon>Isoptericola</taxon>
    </lineage>
</organism>
<evidence type="ECO:0000313" key="4">
    <source>
        <dbReference type="EMBL" id="MCA5895248.1"/>
    </source>
</evidence>
<dbReference type="PROSITE" id="PS51186">
    <property type="entry name" value="GNAT"/>
    <property type="match status" value="1"/>
</dbReference>
<dbReference type="PANTHER" id="PTHR43877:SF2">
    <property type="entry name" value="AMINOALKYLPHOSPHONATE N-ACETYLTRANSFERASE-RELATED"/>
    <property type="match status" value="1"/>
</dbReference>
<keyword evidence="2 4" id="KW-0012">Acyltransferase</keyword>
<keyword evidence="1 4" id="KW-0808">Transferase</keyword>
<dbReference type="CDD" id="cd04301">
    <property type="entry name" value="NAT_SF"/>
    <property type="match status" value="1"/>
</dbReference>
<proteinExistence type="predicted"/>
<dbReference type="InterPro" id="IPR050832">
    <property type="entry name" value="Bact_Acetyltransf"/>
</dbReference>
<dbReference type="EMBL" id="JAIXCQ010000021">
    <property type="protein sequence ID" value="MCA5895248.1"/>
    <property type="molecule type" value="Genomic_DNA"/>
</dbReference>
<dbReference type="RefSeq" id="WP_225566965.1">
    <property type="nucleotide sequence ID" value="NZ_JAIXCQ010000021.1"/>
</dbReference>
<dbReference type="SUPFAM" id="SSF55729">
    <property type="entry name" value="Acyl-CoA N-acyltransferases (Nat)"/>
    <property type="match status" value="1"/>
</dbReference>
<dbReference type="Gene3D" id="3.40.630.30">
    <property type="match status" value="1"/>
</dbReference>
<accession>A0ABS7ZJQ1</accession>
<evidence type="ECO:0000259" key="3">
    <source>
        <dbReference type="PROSITE" id="PS51186"/>
    </source>
</evidence>
<sequence>MSLVRPARAGDADDVWPLARDFATSSRPRRDSFDETFAALVDREDTLLAVAVAVAEGDRDGGVGGSDGRRGDVRGPAGAVAGYLLASTHLTFLANGSVCWVEEVMVAPPLRRSGVGAALMAYAEQWAHARGAAYVSLASRRAGAFYAALGYDDSATFFRKDLG</sequence>
<name>A0ABS7ZJQ1_9MICO</name>
<protein>
    <submittedName>
        <fullName evidence="4">GNAT family N-acetyltransferase</fullName>
        <ecNumber evidence="4">2.3.1.-</ecNumber>
    </submittedName>
</protein>
<gene>
    <name evidence="4" type="ORF">LEP48_18125</name>
</gene>
<evidence type="ECO:0000256" key="2">
    <source>
        <dbReference type="ARBA" id="ARBA00023315"/>
    </source>
</evidence>
<reference evidence="4 5" key="1">
    <citation type="submission" date="2021-09" db="EMBL/GenBank/DDBJ databases">
        <title>Isoptericola luteus sp. nov., a novel bacterium isolated from Harbin, the capital city of Heilongjiang province.</title>
        <authorList>
            <person name="Li J."/>
        </authorList>
    </citation>
    <scope>NUCLEOTIDE SEQUENCE [LARGE SCALE GENOMIC DNA]</scope>
    <source>
        <strain evidence="4 5">NEAU-Y5</strain>
    </source>
</reference>
<evidence type="ECO:0000313" key="5">
    <source>
        <dbReference type="Proteomes" id="UP001319870"/>
    </source>
</evidence>
<dbReference type="EC" id="2.3.1.-" evidence="4"/>
<comment type="caution">
    <text evidence="4">The sequence shown here is derived from an EMBL/GenBank/DDBJ whole genome shotgun (WGS) entry which is preliminary data.</text>
</comment>
<dbReference type="PANTHER" id="PTHR43877">
    <property type="entry name" value="AMINOALKYLPHOSPHONATE N-ACETYLTRANSFERASE-RELATED-RELATED"/>
    <property type="match status" value="1"/>
</dbReference>
<evidence type="ECO:0000256" key="1">
    <source>
        <dbReference type="ARBA" id="ARBA00022679"/>
    </source>
</evidence>
<dbReference type="GO" id="GO:0016746">
    <property type="term" value="F:acyltransferase activity"/>
    <property type="evidence" value="ECO:0007669"/>
    <property type="project" value="UniProtKB-KW"/>
</dbReference>
<dbReference type="InterPro" id="IPR000182">
    <property type="entry name" value="GNAT_dom"/>
</dbReference>
<keyword evidence="5" id="KW-1185">Reference proteome</keyword>
<dbReference type="Pfam" id="PF00583">
    <property type="entry name" value="Acetyltransf_1"/>
    <property type="match status" value="1"/>
</dbReference>
<dbReference type="InterPro" id="IPR016181">
    <property type="entry name" value="Acyl_CoA_acyltransferase"/>
</dbReference>
<dbReference type="Proteomes" id="UP001319870">
    <property type="component" value="Unassembled WGS sequence"/>
</dbReference>